<dbReference type="STRING" id="1304284.L21TH_1340"/>
<evidence type="ECO:0000256" key="5">
    <source>
        <dbReference type="HAMAP-Rule" id="MF_01080"/>
    </source>
</evidence>
<evidence type="ECO:0000256" key="4">
    <source>
        <dbReference type="ARBA" id="ARBA00023235"/>
    </source>
</evidence>
<name>R1CPN1_9FIRM</name>
<dbReference type="Gene3D" id="3.30.2350.10">
    <property type="entry name" value="Pseudouridine synthase"/>
    <property type="match status" value="1"/>
</dbReference>
<feature type="domain" description="Pseudouridine synthase II N-terminal" evidence="6">
    <location>
        <begin position="23"/>
        <end position="171"/>
    </location>
</feature>
<comment type="caution">
    <text evidence="8">The sequence shown here is derived from an EMBL/GenBank/DDBJ whole genome shotgun (WGS) entry which is preliminary data.</text>
</comment>
<keyword evidence="8" id="KW-0456">Lyase</keyword>
<dbReference type="RefSeq" id="WP_006312331.1">
    <property type="nucleotide sequence ID" value="NZ_ARZA01000138.1"/>
</dbReference>
<evidence type="ECO:0000313" key="8">
    <source>
        <dbReference type="EMBL" id="EOD00626.1"/>
    </source>
</evidence>
<keyword evidence="9" id="KW-1185">Reference proteome</keyword>
<evidence type="ECO:0000256" key="3">
    <source>
        <dbReference type="ARBA" id="ARBA00022694"/>
    </source>
</evidence>
<evidence type="ECO:0000256" key="1">
    <source>
        <dbReference type="ARBA" id="ARBA00000385"/>
    </source>
</evidence>
<sequence>MNGILNVLKPTGMTSHDVVSYIRSKLKTKKVGHTGTLDPNAAGVLPICLGKATKITQYLIEKRKKYRCELTLGKETDTQDKYGKVIKESEIKVNENEIRRVFKNFLGEIEQIPPMHSALKHKGRKLYELARVGKKVDIKPRKIKVYNLDIISIKDNKKILFDVECSKGTYIRTLCKDIGRQLGPYGYMSFLLRTRVDKFDLLNAYTIEEINDYVNNNQIDDIILPIDYPLDNYKIITIKKRNKKIITNGGRVFLGKKHDVMKLYNKMAKYRIYCEGRFLGIGKIVELGDAWFVKMEKLLV</sequence>
<dbReference type="SUPFAM" id="SSF55120">
    <property type="entry name" value="Pseudouridine synthase"/>
    <property type="match status" value="1"/>
</dbReference>
<dbReference type="EMBL" id="ARZA01000138">
    <property type="protein sequence ID" value="EOD00626.1"/>
    <property type="molecule type" value="Genomic_DNA"/>
</dbReference>
<dbReference type="Pfam" id="PF01509">
    <property type="entry name" value="TruB_N"/>
    <property type="match status" value="1"/>
</dbReference>
<dbReference type="NCBIfam" id="TIGR00431">
    <property type="entry name" value="TruB"/>
    <property type="match status" value="1"/>
</dbReference>
<dbReference type="AlphaFoldDB" id="R1CPN1"/>
<comment type="catalytic activity">
    <reaction evidence="1 5">
        <text>uridine(55) in tRNA = pseudouridine(55) in tRNA</text>
        <dbReference type="Rhea" id="RHEA:42532"/>
        <dbReference type="Rhea" id="RHEA-COMP:10101"/>
        <dbReference type="Rhea" id="RHEA-COMP:10102"/>
        <dbReference type="ChEBI" id="CHEBI:65314"/>
        <dbReference type="ChEBI" id="CHEBI:65315"/>
        <dbReference type="EC" id="5.4.99.25"/>
    </reaction>
</comment>
<proteinExistence type="inferred from homology"/>
<dbReference type="GO" id="GO:0003723">
    <property type="term" value="F:RNA binding"/>
    <property type="evidence" value="ECO:0007669"/>
    <property type="project" value="InterPro"/>
</dbReference>
<evidence type="ECO:0000313" key="9">
    <source>
        <dbReference type="Proteomes" id="UP000013378"/>
    </source>
</evidence>
<dbReference type="PANTHER" id="PTHR13767:SF2">
    <property type="entry name" value="PSEUDOURIDYLATE SYNTHASE TRUB1"/>
    <property type="match status" value="1"/>
</dbReference>
<dbReference type="FunFam" id="3.30.2350.10:FF:000011">
    <property type="entry name" value="tRNA pseudouridine synthase B"/>
    <property type="match status" value="1"/>
</dbReference>
<dbReference type="CDD" id="cd02573">
    <property type="entry name" value="PseudoU_synth_EcTruB"/>
    <property type="match status" value="1"/>
</dbReference>
<dbReference type="InterPro" id="IPR032819">
    <property type="entry name" value="TruB_C"/>
</dbReference>
<dbReference type="InterPro" id="IPR014780">
    <property type="entry name" value="tRNA_psdUridine_synth_TruB"/>
</dbReference>
<feature type="active site" description="Nucleophile" evidence="5">
    <location>
        <position position="38"/>
    </location>
</feature>
<keyword evidence="3 5" id="KW-0819">tRNA processing</keyword>
<dbReference type="GO" id="GO:0016829">
    <property type="term" value="F:lyase activity"/>
    <property type="evidence" value="ECO:0007669"/>
    <property type="project" value="UniProtKB-KW"/>
</dbReference>
<dbReference type="PATRIC" id="fig|1304284.3.peg.1310"/>
<gene>
    <name evidence="5" type="primary">truB</name>
    <name evidence="8" type="ORF">L21TH_1340</name>
</gene>
<evidence type="ECO:0000256" key="2">
    <source>
        <dbReference type="ARBA" id="ARBA00005642"/>
    </source>
</evidence>
<reference evidence="8 9" key="1">
    <citation type="journal article" date="2015" name="Geomicrobiol. J.">
        <title>Caldisalinibacter kiritimatiensis gen. nov., sp. nov., a moderately thermohalophilic thiosulfate-reducing bacterium from a hypersaline microbial mat.</title>
        <authorList>
            <person name="Ben Hania W."/>
            <person name="Joseph M."/>
            <person name="Fiebig A."/>
            <person name="Bunk B."/>
            <person name="Klenk H.-P."/>
            <person name="Fardeau M.-L."/>
            <person name="Spring S."/>
        </authorList>
    </citation>
    <scope>NUCLEOTIDE SEQUENCE [LARGE SCALE GENOMIC DNA]</scope>
    <source>
        <strain evidence="8 9">L21-TH-D2</strain>
    </source>
</reference>
<feature type="domain" description="tRNA pseudouridylate synthase B C-terminal" evidence="7">
    <location>
        <begin position="172"/>
        <end position="230"/>
    </location>
</feature>
<evidence type="ECO:0000259" key="6">
    <source>
        <dbReference type="Pfam" id="PF01509"/>
    </source>
</evidence>
<dbReference type="EC" id="5.4.99.25" evidence="5"/>
<protein>
    <recommendedName>
        <fullName evidence="5">tRNA pseudouridine synthase B</fullName>
        <ecNumber evidence="5">5.4.99.25</ecNumber>
    </recommendedName>
    <alternativeName>
        <fullName evidence="5">tRNA pseudouridine(55) synthase</fullName>
        <shortName evidence="5">Psi55 synthase</shortName>
    </alternativeName>
    <alternativeName>
        <fullName evidence="5">tRNA pseudouridylate synthase</fullName>
    </alternativeName>
    <alternativeName>
        <fullName evidence="5">tRNA-uridine isomerase</fullName>
    </alternativeName>
</protein>
<dbReference type="eggNOG" id="COG0130">
    <property type="taxonomic scope" value="Bacteria"/>
</dbReference>
<evidence type="ECO:0000259" key="7">
    <source>
        <dbReference type="Pfam" id="PF16198"/>
    </source>
</evidence>
<comment type="similarity">
    <text evidence="2 5">Belongs to the pseudouridine synthase TruB family. Type 1 subfamily.</text>
</comment>
<accession>R1CPN1</accession>
<dbReference type="GO" id="GO:1990481">
    <property type="term" value="P:mRNA pseudouridine synthesis"/>
    <property type="evidence" value="ECO:0007669"/>
    <property type="project" value="TreeGrafter"/>
</dbReference>
<dbReference type="InterPro" id="IPR002501">
    <property type="entry name" value="PsdUridine_synth_N"/>
</dbReference>
<dbReference type="GO" id="GO:0031119">
    <property type="term" value="P:tRNA pseudouridine synthesis"/>
    <property type="evidence" value="ECO:0007669"/>
    <property type="project" value="UniProtKB-UniRule"/>
</dbReference>
<comment type="function">
    <text evidence="5">Responsible for synthesis of pseudouridine from uracil-55 in the psi GC loop of transfer RNAs.</text>
</comment>
<dbReference type="InterPro" id="IPR020103">
    <property type="entry name" value="PsdUridine_synth_cat_dom_sf"/>
</dbReference>
<keyword evidence="4 5" id="KW-0413">Isomerase</keyword>
<dbReference type="HAMAP" id="MF_01080">
    <property type="entry name" value="TruB_bact"/>
    <property type="match status" value="1"/>
</dbReference>
<dbReference type="OrthoDB" id="9802309at2"/>
<dbReference type="Proteomes" id="UP000013378">
    <property type="component" value="Unassembled WGS sequence"/>
</dbReference>
<dbReference type="Pfam" id="PF16198">
    <property type="entry name" value="TruB_C_2"/>
    <property type="match status" value="1"/>
</dbReference>
<organism evidence="8 9">
    <name type="scientific">Caldisalinibacter kiritimatiensis</name>
    <dbReference type="NCBI Taxonomy" id="1304284"/>
    <lineage>
        <taxon>Bacteria</taxon>
        <taxon>Bacillati</taxon>
        <taxon>Bacillota</taxon>
        <taxon>Tissierellia</taxon>
        <taxon>Tissierellales</taxon>
        <taxon>Thermohalobacteraceae</taxon>
        <taxon>Caldisalinibacter</taxon>
    </lineage>
</organism>
<dbReference type="GO" id="GO:0160148">
    <property type="term" value="F:tRNA pseudouridine(55) synthase activity"/>
    <property type="evidence" value="ECO:0007669"/>
    <property type="project" value="UniProtKB-EC"/>
</dbReference>
<dbReference type="PANTHER" id="PTHR13767">
    <property type="entry name" value="TRNA-PSEUDOURIDINE SYNTHASE"/>
    <property type="match status" value="1"/>
</dbReference>